<organism evidence="4 5">
    <name type="scientific">Kocuria rhizophila</name>
    <dbReference type="NCBI Taxonomy" id="72000"/>
    <lineage>
        <taxon>Bacteria</taxon>
        <taxon>Bacillati</taxon>
        <taxon>Actinomycetota</taxon>
        <taxon>Actinomycetes</taxon>
        <taxon>Micrococcales</taxon>
        <taxon>Micrococcaceae</taxon>
        <taxon>Kocuria</taxon>
    </lineage>
</organism>
<keyword evidence="5" id="KW-1185">Reference proteome</keyword>
<feature type="transmembrane region" description="Helical" evidence="2">
    <location>
        <begin position="111"/>
        <end position="128"/>
    </location>
</feature>
<comment type="caution">
    <text evidence="4">The sequence shown here is derived from an EMBL/GenBank/DDBJ whole genome shotgun (WGS) entry which is preliminary data.</text>
</comment>
<evidence type="ECO:0000256" key="2">
    <source>
        <dbReference type="SAM" id="Phobius"/>
    </source>
</evidence>
<feature type="transmembrane region" description="Helical" evidence="2">
    <location>
        <begin position="160"/>
        <end position="179"/>
    </location>
</feature>
<evidence type="ECO:0000313" key="5">
    <source>
        <dbReference type="Proteomes" id="UP000298017"/>
    </source>
</evidence>
<accession>A0AAX2SFR6</accession>
<dbReference type="PANTHER" id="PTHR30487:SF0">
    <property type="entry name" value="PREPILIN LEADER PEPTIDASE_N-METHYLTRANSFERASE-RELATED"/>
    <property type="match status" value="1"/>
</dbReference>
<dbReference type="InterPro" id="IPR050882">
    <property type="entry name" value="Prepilin_peptidase/N-MTase"/>
</dbReference>
<dbReference type="GO" id="GO:0004190">
    <property type="term" value="F:aspartic-type endopeptidase activity"/>
    <property type="evidence" value="ECO:0007669"/>
    <property type="project" value="InterPro"/>
</dbReference>
<comment type="similarity">
    <text evidence="1">Belongs to the peptidase A24 family.</text>
</comment>
<evidence type="ECO:0000259" key="3">
    <source>
        <dbReference type="Pfam" id="PF01478"/>
    </source>
</evidence>
<proteinExistence type="inferred from homology"/>
<evidence type="ECO:0000313" key="4">
    <source>
        <dbReference type="EMBL" id="TFI02278.1"/>
    </source>
</evidence>
<dbReference type="GO" id="GO:0005886">
    <property type="term" value="C:plasma membrane"/>
    <property type="evidence" value="ECO:0007669"/>
    <property type="project" value="TreeGrafter"/>
</dbReference>
<dbReference type="Proteomes" id="UP000298017">
    <property type="component" value="Unassembled WGS sequence"/>
</dbReference>
<dbReference type="Pfam" id="PF01478">
    <property type="entry name" value="Peptidase_A24"/>
    <property type="match status" value="1"/>
</dbReference>
<evidence type="ECO:0000256" key="1">
    <source>
        <dbReference type="ARBA" id="ARBA00005801"/>
    </source>
</evidence>
<reference evidence="4 5" key="1">
    <citation type="submission" date="2019-03" db="EMBL/GenBank/DDBJ databases">
        <title>Genome Sequencing and Assembly of Various Microbes Isolated from Alder Root Nodule.</title>
        <authorList>
            <person name="Swanson E."/>
            <person name="Sevigny J.L."/>
            <person name="Pesce C."/>
            <person name="Davis I."/>
            <person name="Kleiner V."/>
            <person name="Tisa L."/>
        </authorList>
    </citation>
    <scope>NUCLEOTIDE SEQUENCE [LARGE SCALE GENOMIC DNA]</scope>
    <source>
        <strain evidence="4 5">4R-31</strain>
    </source>
</reference>
<keyword evidence="2" id="KW-1133">Transmembrane helix</keyword>
<dbReference type="RefSeq" id="WP_082698294.1">
    <property type="nucleotide sequence ID" value="NZ_CABMOG010000012.1"/>
</dbReference>
<feature type="transmembrane region" description="Helical" evidence="2">
    <location>
        <begin position="86"/>
        <end position="105"/>
    </location>
</feature>
<dbReference type="Gene3D" id="1.20.120.1220">
    <property type="match status" value="1"/>
</dbReference>
<name>A0AAX2SFR6_KOCRH</name>
<feature type="domain" description="Prepilin type IV endopeptidase peptidase" evidence="3">
    <location>
        <begin position="63"/>
        <end position="174"/>
    </location>
</feature>
<sequence length="206" mass="21029">MGPVYEAALHSPCNISGRRLGGAYHGPMMQPNSAGIGGFVGDHLQEAALSAQLAAVLCALAVLVLACSGVWLAATDIREHRLPGSVVRPLYPVTVLLLGAAAVLGDDPERLGWMLWGMLIMGGLFLALRLAHPAGMGLGDVRLAGVLGILTGFSSVTHTVVALAATFLLAGAFCAVLLLSGRAGPTSRIPLGPFMIVGSLGVVAFV</sequence>
<keyword evidence="2" id="KW-0472">Membrane</keyword>
<dbReference type="GO" id="GO:0006465">
    <property type="term" value="P:signal peptide processing"/>
    <property type="evidence" value="ECO:0007669"/>
    <property type="project" value="TreeGrafter"/>
</dbReference>
<protein>
    <submittedName>
        <fullName evidence="4">Prepilin peptidase</fullName>
    </submittedName>
</protein>
<dbReference type="PANTHER" id="PTHR30487">
    <property type="entry name" value="TYPE 4 PREPILIN-LIKE PROTEINS LEADER PEPTIDE-PROCESSING ENZYME"/>
    <property type="match status" value="1"/>
</dbReference>
<feature type="transmembrane region" description="Helical" evidence="2">
    <location>
        <begin position="53"/>
        <end position="74"/>
    </location>
</feature>
<dbReference type="AlphaFoldDB" id="A0AAX2SFR6"/>
<keyword evidence="2" id="KW-0812">Transmembrane</keyword>
<gene>
    <name evidence="4" type="ORF">E4P33_04350</name>
</gene>
<dbReference type="InterPro" id="IPR000045">
    <property type="entry name" value="Prepilin_IV_endopep_pep"/>
</dbReference>
<dbReference type="EMBL" id="SPNK01000003">
    <property type="protein sequence ID" value="TFI02278.1"/>
    <property type="molecule type" value="Genomic_DNA"/>
</dbReference>